<dbReference type="EnsemblBacteria" id="BAC52409">
    <property type="protein sequence ID" value="BAC52409"/>
    <property type="gene ID" value="BAC52409"/>
</dbReference>
<dbReference type="Pfam" id="PF00561">
    <property type="entry name" value="Abhydrolase_1"/>
    <property type="match status" value="1"/>
</dbReference>
<dbReference type="STRING" id="224911.AAV28_33355"/>
<feature type="signal peptide" evidence="1">
    <location>
        <begin position="1"/>
        <end position="40"/>
    </location>
</feature>
<evidence type="ECO:0000259" key="2">
    <source>
        <dbReference type="Pfam" id="PF00561"/>
    </source>
</evidence>
<dbReference type="KEGG" id="bja:blr7144"/>
<keyword evidence="1" id="KW-0732">Signal</keyword>
<dbReference type="ESTHER" id="braja-BLR7144">
    <property type="family name" value="6_AlphaBeta_hydrolase"/>
</dbReference>
<feature type="domain" description="AB hydrolase-1" evidence="2">
    <location>
        <begin position="79"/>
        <end position="179"/>
    </location>
</feature>
<dbReference type="PATRIC" id="fig|224911.5.peg.7327"/>
<evidence type="ECO:0000256" key="1">
    <source>
        <dbReference type="SAM" id="SignalP"/>
    </source>
</evidence>
<dbReference type="InterPro" id="IPR000073">
    <property type="entry name" value="AB_hydrolase_1"/>
</dbReference>
<dbReference type="OrthoDB" id="9780765at2"/>
<dbReference type="InParanoid" id="Q89EE1"/>
<dbReference type="PANTHER" id="PTHR46331">
    <property type="entry name" value="VALACYCLOVIR HYDROLASE"/>
    <property type="match status" value="1"/>
</dbReference>
<evidence type="ECO:0000313" key="4">
    <source>
        <dbReference type="Proteomes" id="UP000002526"/>
    </source>
</evidence>
<dbReference type="Gene3D" id="3.40.50.1820">
    <property type="entry name" value="alpha/beta hydrolase"/>
    <property type="match status" value="1"/>
</dbReference>
<dbReference type="PhylomeDB" id="Q89EE1"/>
<dbReference type="Proteomes" id="UP000002526">
    <property type="component" value="Chromosome"/>
</dbReference>
<feature type="chain" id="PRO_5004304437" evidence="1">
    <location>
        <begin position="41"/>
        <end position="308"/>
    </location>
</feature>
<dbReference type="PANTHER" id="PTHR46331:SF2">
    <property type="entry name" value="VALACYCLOVIR HYDROLASE"/>
    <property type="match status" value="1"/>
</dbReference>
<dbReference type="FunCoup" id="Q89EE1">
    <property type="interactions" value="57"/>
</dbReference>
<accession>Q89EE1</accession>
<dbReference type="GO" id="GO:0017171">
    <property type="term" value="F:serine hydrolase activity"/>
    <property type="evidence" value="ECO:0000318"/>
    <property type="project" value="GO_Central"/>
</dbReference>
<dbReference type="HOGENOM" id="CLU_020336_50_5_5"/>
<organism evidence="3 4">
    <name type="scientific">Bradyrhizobium diazoefficiens (strain JCM 10833 / BCRC 13528 / IAM 13628 / NBRC 14792 / USDA 110)</name>
    <dbReference type="NCBI Taxonomy" id="224911"/>
    <lineage>
        <taxon>Bacteria</taxon>
        <taxon>Pseudomonadati</taxon>
        <taxon>Pseudomonadota</taxon>
        <taxon>Alphaproteobacteria</taxon>
        <taxon>Hyphomicrobiales</taxon>
        <taxon>Nitrobacteraceae</taxon>
        <taxon>Bradyrhizobium</taxon>
    </lineage>
</organism>
<keyword evidence="4" id="KW-1185">Reference proteome</keyword>
<protein>
    <submittedName>
        <fullName evidence="3">Oxidoreductase</fullName>
    </submittedName>
</protein>
<dbReference type="EMBL" id="BA000040">
    <property type="protein sequence ID" value="BAC52409.1"/>
    <property type="molecule type" value="Genomic_DNA"/>
</dbReference>
<reference evidence="4" key="1">
    <citation type="journal article" date="2002" name="DNA Res.">
        <title>Complete genomic sequence of nitrogen-fixing symbiotic bacterium Bradyrhizobium japonicum USDA110.</title>
        <authorList>
            <person name="Kaneko T."/>
            <person name="Nakamura Y."/>
            <person name="Sato S."/>
            <person name="Minamisawa K."/>
            <person name="Uchiumi T."/>
            <person name="Sasamoto S."/>
            <person name="Watanabe A."/>
            <person name="Idesawa K."/>
            <person name="Iriguchi M."/>
            <person name="Kawashima K."/>
            <person name="Kohara M."/>
            <person name="Matsumoto M."/>
            <person name="Shimpo S."/>
            <person name="Tsuruoka H."/>
            <person name="Wada T."/>
            <person name="Yamada M."/>
            <person name="Tabata S."/>
        </authorList>
    </citation>
    <scope>NUCLEOTIDE SEQUENCE [LARGE SCALE GENOMIC DNA]</scope>
    <source>
        <strain evidence="4">JCM 10833 / BCRC 13528 / IAM 13628 / NBRC 14792 / USDA 110</strain>
    </source>
</reference>
<dbReference type="SUPFAM" id="SSF53474">
    <property type="entry name" value="alpha/beta-Hydrolases"/>
    <property type="match status" value="1"/>
</dbReference>
<dbReference type="AlphaFoldDB" id="Q89EE1"/>
<evidence type="ECO:0000313" key="3">
    <source>
        <dbReference type="EMBL" id="BAC52409.1"/>
    </source>
</evidence>
<dbReference type="eggNOG" id="COG0596">
    <property type="taxonomic scope" value="Bacteria"/>
</dbReference>
<dbReference type="InterPro" id="IPR029058">
    <property type="entry name" value="AB_hydrolase_fold"/>
</dbReference>
<proteinExistence type="predicted"/>
<sequence length="308" mass="33785">MTPPLCHALMSGGRTGRRVMMFRKLLTALLVMVSINAAHAAPQWLSLPPTPTLPKAAQSGFAPVNGIKVWYAVFGRGEPVLLLHGGLANANYWGHQVRALQRRNQVIVMESRGHGRSSRNQEPYGYDLMASDVVGLLDHLKIRKAAIVGWSDGAIIGLDIAMKHPERVTKLFAFAANSDPSGVADIASSDVFNAYIARAGEEYKRLSPTPTEYKSFVAEITKMWESQPKWTASDLAAIKVPTWIVDGDHDEAIKRENTEFMAANIPGAGLLIQPEVSHFSFLQDPEQFNDDVLRFLGRRGERAGAAAK</sequence>
<name>Q89EE1_BRADU</name>
<gene>
    <name evidence="3" type="ordered locus">blr7144</name>
</gene>